<dbReference type="PANTHER" id="PTHR33927:SF5">
    <property type="entry name" value="ENZYME, PUTATIVE (AFU_ORTHOLOGUE AFUA_8G01222)-RELATED"/>
    <property type="match status" value="1"/>
</dbReference>
<feature type="transmembrane region" description="Helical" evidence="1">
    <location>
        <begin position="37"/>
        <end position="55"/>
    </location>
</feature>
<dbReference type="STRING" id="661399.AQJ67_04545"/>
<keyword evidence="3" id="KW-1185">Reference proteome</keyword>
<dbReference type="EMBL" id="LMWY01000003">
    <property type="protein sequence ID" value="KUO06069.1"/>
    <property type="molecule type" value="Genomic_DNA"/>
</dbReference>
<proteinExistence type="predicted"/>
<dbReference type="PANTHER" id="PTHR33927">
    <property type="entry name" value="TRANSMEMBRANE PROTEIN"/>
    <property type="match status" value="1"/>
</dbReference>
<dbReference type="SUPFAM" id="SSF52343">
    <property type="entry name" value="Ferredoxin reductase-like, C-terminal NADP-linked domain"/>
    <property type="match status" value="1"/>
</dbReference>
<dbReference type="InterPro" id="IPR052979">
    <property type="entry name" value="Adenylate-forming_domain"/>
</dbReference>
<dbReference type="OrthoDB" id="1154639at2"/>
<comment type="caution">
    <text evidence="2">The sequence shown here is derived from an EMBL/GenBank/DDBJ whole genome shotgun (WGS) entry which is preliminary data.</text>
</comment>
<dbReference type="InterPro" id="IPR039261">
    <property type="entry name" value="FNR_nucleotide-bd"/>
</dbReference>
<organism evidence="2 3">
    <name type="scientific">Streptomyces caeruleatus</name>
    <dbReference type="NCBI Taxonomy" id="661399"/>
    <lineage>
        <taxon>Bacteria</taxon>
        <taxon>Bacillati</taxon>
        <taxon>Actinomycetota</taxon>
        <taxon>Actinomycetes</taxon>
        <taxon>Kitasatosporales</taxon>
        <taxon>Streptomycetaceae</taxon>
        <taxon>Streptomyces</taxon>
    </lineage>
</organism>
<sequence>MTTSPRITTQPPVVDATELPPLAPRIRRVFKHPRLMHYNRLAALVLLANVSYLLLDRPLEIRSLGHASLANLTLAVVVRQQYVINLLFQMATWAPTSWPLKVRWTLGKVYHFGGLHVGGALAGALWFAALTVAVTARGGDVPLTAVSWTLIALLAVIIATALPPLRSRFHDHFEKIHRFGGWTALALFWTHTALNEGGLVEFGVLSVVTFSVALPWTRLRKVSVQVERPSSHVALARFDYGEKPFAGSSTAISRSPLKEWHSFANVPAPQEPGFRLTISRAGDWTASFIDDAPEHVWVKGITTAGVANIEVLFKKVIYVATGSGIGPCLPHLLAAEVPSRLVWATRDPRATYGDALVDEILAVHPDSVVWDTSLHGKPDMVRLAYAAYRDFGAEAVICISNKKLTWQVVQGLERRGIPAYGAIWDS</sequence>
<evidence type="ECO:0000313" key="3">
    <source>
        <dbReference type="Proteomes" id="UP000053429"/>
    </source>
</evidence>
<evidence type="ECO:0000313" key="2">
    <source>
        <dbReference type="EMBL" id="KUO06069.1"/>
    </source>
</evidence>
<gene>
    <name evidence="2" type="ORF">AQJ67_04545</name>
</gene>
<reference evidence="2 3" key="1">
    <citation type="submission" date="2015-10" db="EMBL/GenBank/DDBJ databases">
        <title>Draft genome sequence of Streptomyces caeruleatus NRRL B-24802, type strain for the species Streptomyces caeruleatus.</title>
        <authorList>
            <person name="Ruckert C."/>
            <person name="Winkler A."/>
            <person name="Kalinowski J."/>
            <person name="Kampfer P."/>
            <person name="Glaeser S."/>
        </authorList>
    </citation>
    <scope>NUCLEOTIDE SEQUENCE [LARGE SCALE GENOMIC DNA]</scope>
    <source>
        <strain evidence="2 3">NRRL B-24802</strain>
    </source>
</reference>
<feature type="transmembrane region" description="Helical" evidence="1">
    <location>
        <begin position="145"/>
        <end position="164"/>
    </location>
</feature>
<accession>A0A101U8J8</accession>
<dbReference type="RefSeq" id="WP_062716632.1">
    <property type="nucleotide sequence ID" value="NZ_KQ948924.1"/>
</dbReference>
<dbReference type="Proteomes" id="UP000053429">
    <property type="component" value="Unassembled WGS sequence"/>
</dbReference>
<evidence type="ECO:0008006" key="4">
    <source>
        <dbReference type="Google" id="ProtNLM"/>
    </source>
</evidence>
<feature type="transmembrane region" description="Helical" evidence="1">
    <location>
        <begin position="109"/>
        <end position="133"/>
    </location>
</feature>
<dbReference type="AlphaFoldDB" id="A0A101U8J8"/>
<protein>
    <recommendedName>
        <fullName evidence="4">FAD-binding FR-type domain-containing protein</fullName>
    </recommendedName>
</protein>
<keyword evidence="1" id="KW-1133">Transmembrane helix</keyword>
<evidence type="ECO:0000256" key="1">
    <source>
        <dbReference type="SAM" id="Phobius"/>
    </source>
</evidence>
<keyword evidence="1" id="KW-0812">Transmembrane</keyword>
<name>A0A101U8J8_9ACTN</name>
<keyword evidence="1" id="KW-0472">Membrane</keyword>